<protein>
    <recommendedName>
        <fullName evidence="3">Helix-turn-helix domain containing protein</fullName>
    </recommendedName>
</protein>
<evidence type="ECO:0000313" key="2">
    <source>
        <dbReference type="EMBL" id="CAB4154755.1"/>
    </source>
</evidence>
<dbReference type="EMBL" id="LR796613">
    <property type="protein sequence ID" value="CAB4154755.1"/>
    <property type="molecule type" value="Genomic_DNA"/>
</dbReference>
<proteinExistence type="predicted"/>
<evidence type="ECO:0008006" key="3">
    <source>
        <dbReference type="Google" id="ProtNLM"/>
    </source>
</evidence>
<accession>A0A6J5NC35</accession>
<name>A0A6J5NC35_9CAUD</name>
<reference evidence="2" key="1">
    <citation type="submission" date="2020-04" db="EMBL/GenBank/DDBJ databases">
        <authorList>
            <person name="Chiriac C."/>
            <person name="Salcher M."/>
            <person name="Ghai R."/>
            <person name="Kavagutti S V."/>
        </authorList>
    </citation>
    <scope>NUCLEOTIDE SEQUENCE</scope>
</reference>
<evidence type="ECO:0000256" key="1">
    <source>
        <dbReference type="SAM" id="MobiDB-lite"/>
    </source>
</evidence>
<feature type="region of interest" description="Disordered" evidence="1">
    <location>
        <begin position="67"/>
        <end position="104"/>
    </location>
</feature>
<organism evidence="2">
    <name type="scientific">uncultured Caudovirales phage</name>
    <dbReference type="NCBI Taxonomy" id="2100421"/>
    <lineage>
        <taxon>Viruses</taxon>
        <taxon>Duplodnaviria</taxon>
        <taxon>Heunggongvirae</taxon>
        <taxon>Uroviricota</taxon>
        <taxon>Caudoviricetes</taxon>
        <taxon>Peduoviridae</taxon>
        <taxon>Maltschvirus</taxon>
        <taxon>Maltschvirus maltsch</taxon>
    </lineage>
</organism>
<sequence length="104" mass="11667">MKRKFERPIIGAFLTTREVAALEGVTALDVSHWCREDLIFPVQSVGGRWRIAPDYIVVPGARGKVYADQKRGRGRPLGAKNKRPYPLGVKRPRKPKTQSVSPSQ</sequence>
<gene>
    <name evidence="2" type="ORF">UFOVP653_26</name>
</gene>